<organism evidence="3 4">
    <name type="scientific">Photobacterium galatheae</name>
    <dbReference type="NCBI Taxonomy" id="1654360"/>
    <lineage>
        <taxon>Bacteria</taxon>
        <taxon>Pseudomonadati</taxon>
        <taxon>Pseudomonadota</taxon>
        <taxon>Gammaproteobacteria</taxon>
        <taxon>Vibrionales</taxon>
        <taxon>Vibrionaceae</taxon>
        <taxon>Photobacterium</taxon>
    </lineage>
</organism>
<accession>A0A066RSA6</accession>
<dbReference type="PROSITE" id="PS50943">
    <property type="entry name" value="HTH_CROC1"/>
    <property type="match status" value="1"/>
</dbReference>
<feature type="domain" description="HTH cro/C1-type" evidence="2">
    <location>
        <begin position="12"/>
        <end position="66"/>
    </location>
</feature>
<dbReference type="RefSeq" id="WP_036751176.1">
    <property type="nucleotide sequence ID" value="NZ_JAGSGC010000017.1"/>
</dbReference>
<dbReference type="SMART" id="SM00530">
    <property type="entry name" value="HTH_XRE"/>
    <property type="match status" value="1"/>
</dbReference>
<name>A0A066RSA6_9GAMM</name>
<sequence>MTDPKAMIASRIKEAREWKGLTQVHMAQQLGVARQTYLDLETGKTEPKVRLLSAISEITERPLTWFVYGDEGLEILESEYKEEIDRLLQYFSRLPHSARNVILQQSINLASFMAEYTRALTQKDKS</sequence>
<keyword evidence="1" id="KW-0238">DNA-binding</keyword>
<evidence type="ECO:0000313" key="4">
    <source>
        <dbReference type="Proteomes" id="UP000027192"/>
    </source>
</evidence>
<dbReference type="Pfam" id="PF01381">
    <property type="entry name" value="HTH_3"/>
    <property type="match status" value="1"/>
</dbReference>
<dbReference type="Gene3D" id="1.10.260.40">
    <property type="entry name" value="lambda repressor-like DNA-binding domains"/>
    <property type="match status" value="1"/>
</dbReference>
<comment type="caution">
    <text evidence="3">The sequence shown here is derived from an EMBL/GenBank/DDBJ whole genome shotgun (WGS) entry which is preliminary data.</text>
</comment>
<proteinExistence type="predicted"/>
<dbReference type="InterPro" id="IPR001387">
    <property type="entry name" value="Cro/C1-type_HTH"/>
</dbReference>
<evidence type="ECO:0000259" key="2">
    <source>
        <dbReference type="PROSITE" id="PS50943"/>
    </source>
</evidence>
<dbReference type="PANTHER" id="PTHR46558:SF3">
    <property type="entry name" value="TRANSCRIPTIONAL REGULATOR"/>
    <property type="match status" value="1"/>
</dbReference>
<dbReference type="EMBL" id="JMIB01000015">
    <property type="protein sequence ID" value="KDM92006.1"/>
    <property type="molecule type" value="Genomic_DNA"/>
</dbReference>
<dbReference type="SUPFAM" id="SSF47413">
    <property type="entry name" value="lambda repressor-like DNA-binding domains"/>
    <property type="match status" value="1"/>
</dbReference>
<protein>
    <submittedName>
        <fullName evidence="3">Transcriptional regulator</fullName>
    </submittedName>
</protein>
<reference evidence="3 4" key="1">
    <citation type="submission" date="2014-04" db="EMBL/GenBank/DDBJ databases">
        <title>Draft genome sequence of Photobacterium halotolerans S2753: a solonamide, ngercheumicin and holomycin producer.</title>
        <authorList>
            <person name="Machado H.R."/>
            <person name="Gram L."/>
        </authorList>
    </citation>
    <scope>NUCLEOTIDE SEQUENCE [LARGE SCALE GENOMIC DNA]</scope>
    <source>
        <strain evidence="3 4">S2753</strain>
    </source>
</reference>
<evidence type="ECO:0000256" key="1">
    <source>
        <dbReference type="ARBA" id="ARBA00023125"/>
    </source>
</evidence>
<dbReference type="InterPro" id="IPR010982">
    <property type="entry name" value="Lambda_DNA-bd_dom_sf"/>
</dbReference>
<keyword evidence="4" id="KW-1185">Reference proteome</keyword>
<evidence type="ECO:0000313" key="3">
    <source>
        <dbReference type="EMBL" id="KDM92006.1"/>
    </source>
</evidence>
<dbReference type="AlphaFoldDB" id="A0A066RSA6"/>
<dbReference type="OrthoDB" id="5916718at2"/>
<gene>
    <name evidence="3" type="ORF">EA58_08300</name>
</gene>
<dbReference type="GO" id="GO:0003677">
    <property type="term" value="F:DNA binding"/>
    <property type="evidence" value="ECO:0007669"/>
    <property type="project" value="UniProtKB-KW"/>
</dbReference>
<dbReference type="PANTHER" id="PTHR46558">
    <property type="entry name" value="TRACRIPTIONAL REGULATORY PROTEIN-RELATED-RELATED"/>
    <property type="match status" value="1"/>
</dbReference>
<dbReference type="STRING" id="1654360.EA58_08300"/>
<dbReference type="Proteomes" id="UP000027192">
    <property type="component" value="Unassembled WGS sequence"/>
</dbReference>
<dbReference type="CDD" id="cd00093">
    <property type="entry name" value="HTH_XRE"/>
    <property type="match status" value="1"/>
</dbReference>